<reference evidence="5" key="1">
    <citation type="submission" date="2022-12" db="EMBL/GenBank/DDBJ databases">
        <authorList>
            <person name="Petersen C."/>
        </authorList>
    </citation>
    <scope>NUCLEOTIDE SEQUENCE</scope>
    <source>
        <strain evidence="5">IBT 35675</strain>
    </source>
</reference>
<keyword evidence="4" id="KW-0812">Transmembrane</keyword>
<accession>A0A9W9RLM0</accession>
<dbReference type="GO" id="GO:0045944">
    <property type="term" value="P:positive regulation of transcription by RNA polymerase II"/>
    <property type="evidence" value="ECO:0007669"/>
    <property type="project" value="TreeGrafter"/>
</dbReference>
<dbReference type="GO" id="GO:0000976">
    <property type="term" value="F:transcription cis-regulatory region binding"/>
    <property type="evidence" value="ECO:0007669"/>
    <property type="project" value="TreeGrafter"/>
</dbReference>
<dbReference type="Proteomes" id="UP001148299">
    <property type="component" value="Unassembled WGS sequence"/>
</dbReference>
<comment type="subcellular location">
    <subcellularLocation>
        <location evidence="1">Nucleus</location>
    </subcellularLocation>
</comment>
<gene>
    <name evidence="5" type="ORF">N7541_003326</name>
</gene>
<feature type="region of interest" description="Disordered" evidence="3">
    <location>
        <begin position="160"/>
        <end position="187"/>
    </location>
</feature>
<feature type="transmembrane region" description="Helical" evidence="4">
    <location>
        <begin position="722"/>
        <end position="740"/>
    </location>
</feature>
<dbReference type="GO" id="GO:0005634">
    <property type="term" value="C:nucleus"/>
    <property type="evidence" value="ECO:0007669"/>
    <property type="project" value="UniProtKB-SubCell"/>
</dbReference>
<dbReference type="Pfam" id="PF11951">
    <property type="entry name" value="Fungal_trans_2"/>
    <property type="match status" value="2"/>
</dbReference>
<evidence type="ECO:0000256" key="1">
    <source>
        <dbReference type="ARBA" id="ARBA00004123"/>
    </source>
</evidence>
<keyword evidence="6" id="KW-1185">Reference proteome</keyword>
<evidence type="ECO:0000256" key="4">
    <source>
        <dbReference type="SAM" id="Phobius"/>
    </source>
</evidence>
<evidence type="ECO:0000313" key="5">
    <source>
        <dbReference type="EMBL" id="KAJ5362482.1"/>
    </source>
</evidence>
<feature type="compositionally biased region" description="Polar residues" evidence="3">
    <location>
        <begin position="600"/>
        <end position="610"/>
    </location>
</feature>
<comment type="caution">
    <text evidence="5">The sequence shown here is derived from an EMBL/GenBank/DDBJ whole genome shotgun (WGS) entry which is preliminary data.</text>
</comment>
<sequence>MAVRGARANVSNVAKKNPIAAVAPAWVYEQSSPAASASASVSASDARIPSPAASVSTVPIQPSPIDHVLPHESNFQTHHEQSPVEAALDVPGTLCDNLWDLSGHASLPELTDLCEPSPMAATSSFSPSREFVHDFGHSVDVSADLSHLLSLIGPAPVEDQGENAHRDFSPSTIVRSYPPASRRSTPRNFMTMSRSLNNPSWTLIETTVSRLWGSSLAMCRTMQSMAAATLVNEFPHFGPMGRKMRDEAVDIITRDTVIDDKSLLALLMLGQTASWHDPTDLGISFFNLLRKQLNTIASSSNSPGFGFAKTDSNNYRFFEEALIYWEMLLSFVADNEKGLLSDNSQSASSLGESLVLQRVPHPWTGIARDTQFTVQQVGQLIRRERKRMRSRRFTSQDDITRAQMAIEKARELEERLLALAHPSEAEIVSPGDDDTPVWHLLTMAEAYRCTGLMQLYRVFPDLLQRRLPASDSNASNYPANACSTSRDPFFPIDLDSMNLSAAFGNPSPAAHATDAQNPSPSPLPSTHTLYQDHNRENPIQNQEHHPPSPETVANNWLTEFAVTTLSRLKTIPLESRTRCLQPFLLVASCSELRLPPLPSNIDSRGNPSNGHTDEYTEGEDSTSNTNPTPSISMAAIEVSRTRKFILGRLTSYLHVLPPKPINVCLKLVNEVWRRLDDGDEDCYWVDVMIEKGWETTMGQTDCALLDGESVVTIFDAMISLPGAVWMVASLCDFVALALALRGSRFFPAMMGMLDECGSEDNGRDEEREIGLQVHWAVREKKVVRPK</sequence>
<dbReference type="GO" id="GO:0003700">
    <property type="term" value="F:DNA-binding transcription factor activity"/>
    <property type="evidence" value="ECO:0007669"/>
    <property type="project" value="TreeGrafter"/>
</dbReference>
<protein>
    <submittedName>
        <fullName evidence="5">Aflatoxin biosynthesis regulatory protein</fullName>
    </submittedName>
</protein>
<dbReference type="AlphaFoldDB" id="A0A9W9RLM0"/>
<feature type="compositionally biased region" description="Low complexity" evidence="3">
    <location>
        <begin position="621"/>
        <end position="630"/>
    </location>
</feature>
<reference evidence="5" key="2">
    <citation type="journal article" date="2023" name="IMA Fungus">
        <title>Comparative genomic study of the Penicillium genus elucidates a diverse pangenome and 15 lateral gene transfer events.</title>
        <authorList>
            <person name="Petersen C."/>
            <person name="Sorensen T."/>
            <person name="Nielsen M.R."/>
            <person name="Sondergaard T.E."/>
            <person name="Sorensen J.L."/>
            <person name="Fitzpatrick D.A."/>
            <person name="Frisvad J.C."/>
            <person name="Nielsen K.L."/>
        </authorList>
    </citation>
    <scope>NUCLEOTIDE SEQUENCE</scope>
    <source>
        <strain evidence="5">IBT 35675</strain>
    </source>
</reference>
<dbReference type="PANTHER" id="PTHR37534">
    <property type="entry name" value="TRANSCRIPTIONAL ACTIVATOR PROTEIN UGA3"/>
    <property type="match status" value="1"/>
</dbReference>
<evidence type="ECO:0000313" key="6">
    <source>
        <dbReference type="Proteomes" id="UP001148299"/>
    </source>
</evidence>
<evidence type="ECO:0000256" key="3">
    <source>
        <dbReference type="SAM" id="MobiDB-lite"/>
    </source>
</evidence>
<keyword evidence="4" id="KW-1133">Transmembrane helix</keyword>
<evidence type="ECO:0000256" key="2">
    <source>
        <dbReference type="ARBA" id="ARBA00023242"/>
    </source>
</evidence>
<organism evidence="5 6">
    <name type="scientific">Penicillium brevicompactum</name>
    <dbReference type="NCBI Taxonomy" id="5074"/>
    <lineage>
        <taxon>Eukaryota</taxon>
        <taxon>Fungi</taxon>
        <taxon>Dikarya</taxon>
        <taxon>Ascomycota</taxon>
        <taxon>Pezizomycotina</taxon>
        <taxon>Eurotiomycetes</taxon>
        <taxon>Eurotiomycetidae</taxon>
        <taxon>Eurotiales</taxon>
        <taxon>Aspergillaceae</taxon>
        <taxon>Penicillium</taxon>
    </lineage>
</organism>
<proteinExistence type="predicted"/>
<feature type="region of interest" description="Disordered" evidence="3">
    <location>
        <begin position="505"/>
        <end position="531"/>
    </location>
</feature>
<feature type="region of interest" description="Disordered" evidence="3">
    <location>
        <begin position="597"/>
        <end position="630"/>
    </location>
</feature>
<dbReference type="InterPro" id="IPR021858">
    <property type="entry name" value="Fun_TF"/>
</dbReference>
<name>A0A9W9RLM0_PENBR</name>
<keyword evidence="2" id="KW-0539">Nucleus</keyword>
<keyword evidence="4" id="KW-0472">Membrane</keyword>
<dbReference type="PANTHER" id="PTHR37534:SF11">
    <property type="entry name" value="ZN(II)2CYS6 TRANSCRIPTION FACTOR (EUROFUNG)"/>
    <property type="match status" value="1"/>
</dbReference>
<dbReference type="EMBL" id="JAPZBR010000002">
    <property type="protein sequence ID" value="KAJ5362482.1"/>
    <property type="molecule type" value="Genomic_DNA"/>
</dbReference>